<feature type="domain" description="NADP-dependent oxidoreductase" evidence="2">
    <location>
        <begin position="22"/>
        <end position="316"/>
    </location>
</feature>
<protein>
    <submittedName>
        <fullName evidence="3">Aryl-alcohol dehydrogenase-like predicted oxidoreductase</fullName>
    </submittedName>
</protein>
<dbReference type="EMBL" id="JACHKF010000001">
    <property type="protein sequence ID" value="MBB6567446.1"/>
    <property type="molecule type" value="Genomic_DNA"/>
</dbReference>
<organism evidence="3 4">
    <name type="scientific">Kribbella sandramycini</name>
    <dbReference type="NCBI Taxonomy" id="60450"/>
    <lineage>
        <taxon>Bacteria</taxon>
        <taxon>Bacillati</taxon>
        <taxon>Actinomycetota</taxon>
        <taxon>Actinomycetes</taxon>
        <taxon>Propionibacteriales</taxon>
        <taxon>Kribbellaceae</taxon>
        <taxon>Kribbella</taxon>
    </lineage>
</organism>
<dbReference type="SUPFAM" id="SSF51430">
    <property type="entry name" value="NAD(P)-linked oxidoreductase"/>
    <property type="match status" value="1"/>
</dbReference>
<evidence type="ECO:0000313" key="4">
    <source>
        <dbReference type="Proteomes" id="UP000553957"/>
    </source>
</evidence>
<dbReference type="InterPro" id="IPR050523">
    <property type="entry name" value="AKR_Detox_Biosynth"/>
</dbReference>
<dbReference type="InterPro" id="IPR036812">
    <property type="entry name" value="NAD(P)_OxRdtase_dom_sf"/>
</dbReference>
<dbReference type="InterPro" id="IPR023210">
    <property type="entry name" value="NADP_OxRdtase_dom"/>
</dbReference>
<dbReference type="RefSeq" id="WP_202885519.1">
    <property type="nucleotide sequence ID" value="NZ_BAAAGT010000003.1"/>
</dbReference>
<reference evidence="3 4" key="1">
    <citation type="submission" date="2020-08" db="EMBL/GenBank/DDBJ databases">
        <title>Sequencing the genomes of 1000 actinobacteria strains.</title>
        <authorList>
            <person name="Klenk H.-P."/>
        </authorList>
    </citation>
    <scope>NUCLEOTIDE SEQUENCE [LARGE SCALE GENOMIC DNA]</scope>
    <source>
        <strain evidence="3 4">DSM 15626</strain>
    </source>
</reference>
<dbReference type="CDD" id="cd19080">
    <property type="entry name" value="AKR_AKR9A_9B"/>
    <property type="match status" value="1"/>
</dbReference>
<name>A0A841SH85_9ACTN</name>
<dbReference type="Gene3D" id="3.20.20.100">
    <property type="entry name" value="NADP-dependent oxidoreductase domain"/>
    <property type="match status" value="1"/>
</dbReference>
<evidence type="ECO:0000259" key="2">
    <source>
        <dbReference type="Pfam" id="PF00248"/>
    </source>
</evidence>
<dbReference type="GO" id="GO:0005829">
    <property type="term" value="C:cytosol"/>
    <property type="evidence" value="ECO:0007669"/>
    <property type="project" value="TreeGrafter"/>
</dbReference>
<keyword evidence="1" id="KW-0560">Oxidoreductase</keyword>
<dbReference type="GO" id="GO:0016491">
    <property type="term" value="F:oxidoreductase activity"/>
    <property type="evidence" value="ECO:0007669"/>
    <property type="project" value="UniProtKB-KW"/>
</dbReference>
<gene>
    <name evidence="3" type="ORF">HNR71_003083</name>
</gene>
<evidence type="ECO:0000313" key="3">
    <source>
        <dbReference type="EMBL" id="MBB6567446.1"/>
    </source>
</evidence>
<comment type="caution">
    <text evidence="3">The sequence shown here is derived from an EMBL/GenBank/DDBJ whole genome shotgun (WGS) entry which is preliminary data.</text>
</comment>
<dbReference type="PANTHER" id="PTHR43364:SF4">
    <property type="entry name" value="NAD(P)-LINKED OXIDOREDUCTASE SUPERFAMILY PROTEIN"/>
    <property type="match status" value="1"/>
</dbReference>
<dbReference type="AlphaFoldDB" id="A0A841SH85"/>
<proteinExistence type="predicted"/>
<accession>A0A841SH85</accession>
<sequence length="360" mass="38354">MTTLDSYRTVPGSGLRISPATLGTMTFGEDHGWGASVADSERMLDEYVDAGGNSIDTANIYTFGHSEVIIGDWLAAHPGVRDRLVVGSKFFANLHAGDPNGGGAGRKAILHQLHDSLRRLRTDHLDIYWLHNFDPGTPLDETLRTLDDLVTAGKIRYAGFSDVPAWATAEAITTARLRGWSAPIAIQAEYSLLERTIEGELLPMARSLGVGAFAWSPLKGGWLAGKFGAGPTEPADTARSRAQQPPAATYPILDAVREVATELGVSAAEVALAWVRDGAGLTTTILGARRPEQLRANLKSLALDLPADARARLAAVSAPALNFPAENNALLAPLLQFPGLTVDGSAYGRLEILGEPAERY</sequence>
<dbReference type="Proteomes" id="UP000553957">
    <property type="component" value="Unassembled WGS sequence"/>
</dbReference>
<dbReference type="Pfam" id="PF00248">
    <property type="entry name" value="Aldo_ket_red"/>
    <property type="match status" value="1"/>
</dbReference>
<dbReference type="PANTHER" id="PTHR43364">
    <property type="entry name" value="NADH-SPECIFIC METHYLGLYOXAL REDUCTASE-RELATED"/>
    <property type="match status" value="1"/>
</dbReference>
<evidence type="ECO:0000256" key="1">
    <source>
        <dbReference type="ARBA" id="ARBA00023002"/>
    </source>
</evidence>